<keyword evidence="10" id="KW-0804">Transcription</keyword>
<keyword evidence="5 13" id="KW-0489">Methyltransferase</keyword>
<evidence type="ECO:0000256" key="13">
    <source>
        <dbReference type="PROSITE-ProRule" id="PRU01015"/>
    </source>
</evidence>
<dbReference type="Gene3D" id="2.70.160.11">
    <property type="entry name" value="Hnrnp arginine n-methyltransferase1"/>
    <property type="match status" value="1"/>
</dbReference>
<gene>
    <name evidence="16" type="ORF">A3Q56_01857</name>
</gene>
<dbReference type="EMBL" id="LWCA01000151">
    <property type="protein sequence ID" value="OAF70418.1"/>
    <property type="molecule type" value="Genomic_DNA"/>
</dbReference>
<comment type="subcellular location">
    <subcellularLocation>
        <location evidence="2">Cytoplasm</location>
    </subcellularLocation>
    <subcellularLocation>
        <location evidence="1">Nucleus</location>
    </subcellularLocation>
</comment>
<evidence type="ECO:0000256" key="7">
    <source>
        <dbReference type="ARBA" id="ARBA00022691"/>
    </source>
</evidence>
<protein>
    <recommendedName>
        <fullName evidence="3">type I protein arginine methyltransferase</fullName>
        <ecNumber evidence="3">2.1.1.319</ecNumber>
    </recommendedName>
</protein>
<dbReference type="AlphaFoldDB" id="A0A177B800"/>
<dbReference type="Pfam" id="PF22528">
    <property type="entry name" value="PRMT_C"/>
    <property type="match status" value="1"/>
</dbReference>
<comment type="catalytic activity">
    <reaction evidence="12">
        <text>L-arginyl-[protein] + 2 S-adenosyl-L-methionine = N(omega),N(omega)-dimethyl-L-arginyl-[protein] + 2 S-adenosyl-L-homocysteine + 2 H(+)</text>
        <dbReference type="Rhea" id="RHEA:48096"/>
        <dbReference type="Rhea" id="RHEA-COMP:10532"/>
        <dbReference type="Rhea" id="RHEA-COMP:11991"/>
        <dbReference type="ChEBI" id="CHEBI:15378"/>
        <dbReference type="ChEBI" id="CHEBI:29965"/>
        <dbReference type="ChEBI" id="CHEBI:57856"/>
        <dbReference type="ChEBI" id="CHEBI:59789"/>
        <dbReference type="ChEBI" id="CHEBI:61897"/>
        <dbReference type="EC" id="2.1.1.319"/>
    </reaction>
</comment>
<dbReference type="PANTHER" id="PTHR11006">
    <property type="entry name" value="PROTEIN ARGININE N-METHYLTRANSFERASE"/>
    <property type="match status" value="1"/>
</dbReference>
<evidence type="ECO:0000256" key="6">
    <source>
        <dbReference type="ARBA" id="ARBA00022679"/>
    </source>
</evidence>
<dbReference type="GO" id="GO:0035241">
    <property type="term" value="F:protein-arginine omega-N monomethyltransferase activity"/>
    <property type="evidence" value="ECO:0007669"/>
    <property type="project" value="UniProtKB-ARBA"/>
</dbReference>
<evidence type="ECO:0000256" key="3">
    <source>
        <dbReference type="ARBA" id="ARBA00011925"/>
    </source>
</evidence>
<dbReference type="Proteomes" id="UP000078046">
    <property type="component" value="Unassembled WGS sequence"/>
</dbReference>
<evidence type="ECO:0000256" key="5">
    <source>
        <dbReference type="ARBA" id="ARBA00022603"/>
    </source>
</evidence>
<keyword evidence="7 13" id="KW-0949">S-adenosyl-L-methionine</keyword>
<dbReference type="PROSITE" id="PS51678">
    <property type="entry name" value="SAM_MT_PRMT"/>
    <property type="match status" value="1"/>
</dbReference>
<evidence type="ECO:0000256" key="11">
    <source>
        <dbReference type="ARBA" id="ARBA00023242"/>
    </source>
</evidence>
<dbReference type="GO" id="GO:0005737">
    <property type="term" value="C:cytoplasm"/>
    <property type="evidence" value="ECO:0007669"/>
    <property type="project" value="UniProtKB-SubCell"/>
</dbReference>
<keyword evidence="11" id="KW-0539">Nucleus</keyword>
<dbReference type="EC" id="2.1.1.319" evidence="3"/>
<evidence type="ECO:0000256" key="12">
    <source>
        <dbReference type="ARBA" id="ARBA00049086"/>
    </source>
</evidence>
<organism evidence="16 17">
    <name type="scientific">Intoshia linei</name>
    <dbReference type="NCBI Taxonomy" id="1819745"/>
    <lineage>
        <taxon>Eukaryota</taxon>
        <taxon>Metazoa</taxon>
        <taxon>Spiralia</taxon>
        <taxon>Lophotrochozoa</taxon>
        <taxon>Mesozoa</taxon>
        <taxon>Orthonectida</taxon>
        <taxon>Rhopaluridae</taxon>
        <taxon>Intoshia</taxon>
    </lineage>
</organism>
<dbReference type="FunFam" id="3.40.50.150:FF:000052">
    <property type="entry name" value="Probable histone-arginine methyltransferase CARM1"/>
    <property type="match status" value="1"/>
</dbReference>
<sequence>MNHYSGRKMDTFTFNCKTIKLNNESGETIKNYTDHNIGKLSRVLVKAHDTKLVVQCCDENESLFKLNKNLKCVSLSVDTIYVKSDEYSFIIIFENETNAKECISHIASVCQKTLSVFDKRTEKASEEQYFAFYGFLSQQQNMMQDFIRTSTYQRAILDNSIDFRNKVVMDVGSGSGILSFFAAQNGAKMVYSIEASSQMSKFCQQLVDSNHFTNITVVNSKVEDVKLNIEVDMIISESMGYMLLNERMLESYVHSRKWLKPTGKMFPSQADFFITPFTDEALFMETVNKTHFWSSQFYGIHLKHLLPAAVEEYFKQPIVDTFDIRICMARSMKHTINFLTIEENQFENINIDLNFVVRQAGNVHGLAFWFDVAFMGSVNTVWLSTSPSEPLTHWYQVRCLIPEPLFVKEGDRLVGKLQMLANKKQSYDIYIELEVEETRQKSKNKLDVKLKNPFFRYNIQEPYTPPGTQKTSATDSYWNNVSQNEQYNQNVQNGGTANILTNSDHCNMPNSYEPTNVQNNSISENGKWVNPFVKNGTQSPKFIKDENIFSKTNNNVKMGRCNSKEK</sequence>
<evidence type="ECO:0000256" key="2">
    <source>
        <dbReference type="ARBA" id="ARBA00004496"/>
    </source>
</evidence>
<dbReference type="SUPFAM" id="SSF53335">
    <property type="entry name" value="S-adenosyl-L-methionine-dependent methyltransferases"/>
    <property type="match status" value="1"/>
</dbReference>
<evidence type="ECO:0000256" key="9">
    <source>
        <dbReference type="ARBA" id="ARBA00023015"/>
    </source>
</evidence>
<evidence type="ECO:0000313" key="16">
    <source>
        <dbReference type="EMBL" id="OAF70418.1"/>
    </source>
</evidence>
<name>A0A177B800_9BILA</name>
<dbReference type="InterPro" id="IPR055135">
    <property type="entry name" value="PRMT_dom"/>
</dbReference>
<dbReference type="GO" id="GO:0035242">
    <property type="term" value="F:protein-arginine omega-N asymmetric methyltransferase activity"/>
    <property type="evidence" value="ECO:0007669"/>
    <property type="project" value="UniProtKB-EC"/>
</dbReference>
<feature type="domain" description="Methyltransferase" evidence="14">
    <location>
        <begin position="168"/>
        <end position="263"/>
    </location>
</feature>
<reference evidence="16 17" key="1">
    <citation type="submission" date="2016-04" db="EMBL/GenBank/DDBJ databases">
        <title>The genome of Intoshia linei affirms orthonectids as highly simplified spiralians.</title>
        <authorList>
            <person name="Mikhailov K.V."/>
            <person name="Slusarev G.S."/>
            <person name="Nikitin M.A."/>
            <person name="Logacheva M.D."/>
            <person name="Penin A."/>
            <person name="Aleoshin V."/>
            <person name="Panchin Y.V."/>
        </authorList>
    </citation>
    <scope>NUCLEOTIDE SEQUENCE [LARGE SCALE GENOMIC DNA]</scope>
    <source>
        <strain evidence="16">Intl2013</strain>
        <tissue evidence="16">Whole animal</tissue>
    </source>
</reference>
<dbReference type="Gene3D" id="3.40.50.150">
    <property type="entry name" value="Vaccinia Virus protein VP39"/>
    <property type="match status" value="1"/>
</dbReference>
<feature type="domain" description="Protein arginine N-methyltransferase" evidence="15">
    <location>
        <begin position="269"/>
        <end position="436"/>
    </location>
</feature>
<evidence type="ECO:0000259" key="15">
    <source>
        <dbReference type="Pfam" id="PF22528"/>
    </source>
</evidence>
<evidence type="ECO:0000256" key="4">
    <source>
        <dbReference type="ARBA" id="ARBA00022490"/>
    </source>
</evidence>
<dbReference type="InterPro" id="IPR041698">
    <property type="entry name" value="Methyltransf_25"/>
</dbReference>
<evidence type="ECO:0000259" key="14">
    <source>
        <dbReference type="Pfam" id="PF13649"/>
    </source>
</evidence>
<accession>A0A177B800</accession>
<dbReference type="Pfam" id="PF13649">
    <property type="entry name" value="Methyltransf_25"/>
    <property type="match status" value="1"/>
</dbReference>
<evidence type="ECO:0000256" key="8">
    <source>
        <dbReference type="ARBA" id="ARBA00022853"/>
    </source>
</evidence>
<dbReference type="InterPro" id="IPR025799">
    <property type="entry name" value="Arg_MeTrfase"/>
</dbReference>
<dbReference type="CDD" id="cd02440">
    <property type="entry name" value="AdoMet_MTases"/>
    <property type="match status" value="1"/>
</dbReference>
<dbReference type="InterPro" id="IPR029063">
    <property type="entry name" value="SAM-dependent_MTases_sf"/>
</dbReference>
<evidence type="ECO:0000313" key="17">
    <source>
        <dbReference type="Proteomes" id="UP000078046"/>
    </source>
</evidence>
<keyword evidence="17" id="KW-1185">Reference proteome</keyword>
<dbReference type="GO" id="GO:0070611">
    <property type="term" value="F:histone H3R2 methyltransferase activity"/>
    <property type="evidence" value="ECO:0007669"/>
    <property type="project" value="TreeGrafter"/>
</dbReference>
<evidence type="ECO:0000256" key="10">
    <source>
        <dbReference type="ARBA" id="ARBA00023163"/>
    </source>
</evidence>
<dbReference type="OrthoDB" id="7848332at2759"/>
<dbReference type="GO" id="GO:0005634">
    <property type="term" value="C:nucleus"/>
    <property type="evidence" value="ECO:0007669"/>
    <property type="project" value="UniProtKB-SubCell"/>
</dbReference>
<comment type="caution">
    <text evidence="16">The sequence shown here is derived from an EMBL/GenBank/DDBJ whole genome shotgun (WGS) entry which is preliminary data.</text>
</comment>
<dbReference type="GO" id="GO:0032259">
    <property type="term" value="P:methylation"/>
    <property type="evidence" value="ECO:0007669"/>
    <property type="project" value="UniProtKB-KW"/>
</dbReference>
<proteinExistence type="predicted"/>
<keyword evidence="4" id="KW-0963">Cytoplasm</keyword>
<keyword evidence="8" id="KW-0156">Chromatin regulator</keyword>
<keyword evidence="9" id="KW-0805">Transcription regulation</keyword>
<dbReference type="PANTHER" id="PTHR11006:SF10">
    <property type="entry name" value="HISTONE-ARGININE METHYLTRANSFERASE CARMER-RELATED"/>
    <property type="match status" value="1"/>
</dbReference>
<keyword evidence="6 13" id="KW-0808">Transferase</keyword>
<evidence type="ECO:0000256" key="1">
    <source>
        <dbReference type="ARBA" id="ARBA00004123"/>
    </source>
</evidence>